<accession>A0A1M4VXA5</accession>
<comment type="pathway">
    <text evidence="3">Porphyrin-containing compound metabolism; protoporphyrin-IX biosynthesis; 5-aminolevulinate from L-glutamyl-tRNA(Glu): step 2/2.</text>
</comment>
<evidence type="ECO:0000256" key="2">
    <source>
        <dbReference type="ARBA" id="ARBA00001933"/>
    </source>
</evidence>
<dbReference type="InterPro" id="IPR004639">
    <property type="entry name" value="4pyrrol_synth_GluAld_NH2Trfase"/>
</dbReference>
<dbReference type="GO" id="GO:0006782">
    <property type="term" value="P:protoporphyrinogen IX biosynthetic process"/>
    <property type="evidence" value="ECO:0007669"/>
    <property type="project" value="UniProtKB-UniRule"/>
</dbReference>
<evidence type="ECO:0000313" key="10">
    <source>
        <dbReference type="Proteomes" id="UP000184035"/>
    </source>
</evidence>
<comment type="cofactor">
    <cofactor evidence="2 8">
        <name>pyridoxal 5'-phosphate</name>
        <dbReference type="ChEBI" id="CHEBI:597326"/>
    </cofactor>
</comment>
<dbReference type="AlphaFoldDB" id="A0A1M4VXA5"/>
<dbReference type="PROSITE" id="PS00600">
    <property type="entry name" value="AA_TRANSFER_CLASS_3"/>
    <property type="match status" value="1"/>
</dbReference>
<keyword evidence="8" id="KW-0963">Cytoplasm</keyword>
<keyword evidence="6 8" id="KW-0413">Isomerase</keyword>
<comment type="catalytic activity">
    <reaction evidence="1 8">
        <text>(S)-4-amino-5-oxopentanoate = 5-aminolevulinate</text>
        <dbReference type="Rhea" id="RHEA:14265"/>
        <dbReference type="ChEBI" id="CHEBI:57501"/>
        <dbReference type="ChEBI" id="CHEBI:356416"/>
        <dbReference type="EC" id="5.4.3.8"/>
    </reaction>
</comment>
<dbReference type="PANTHER" id="PTHR43713:SF3">
    <property type="entry name" value="GLUTAMATE-1-SEMIALDEHYDE 2,1-AMINOMUTASE 1, CHLOROPLASTIC-RELATED"/>
    <property type="match status" value="1"/>
</dbReference>
<dbReference type="Proteomes" id="UP000184035">
    <property type="component" value="Unassembled WGS sequence"/>
</dbReference>
<keyword evidence="10" id="KW-1185">Reference proteome</keyword>
<evidence type="ECO:0000256" key="4">
    <source>
        <dbReference type="ARBA" id="ARBA00008981"/>
    </source>
</evidence>
<dbReference type="RefSeq" id="WP_072895103.1">
    <property type="nucleotide sequence ID" value="NZ_FQVM01000009.1"/>
</dbReference>
<dbReference type="GO" id="GO:0008483">
    <property type="term" value="F:transaminase activity"/>
    <property type="evidence" value="ECO:0007669"/>
    <property type="project" value="InterPro"/>
</dbReference>
<dbReference type="InterPro" id="IPR015424">
    <property type="entry name" value="PyrdxlP-dep_Trfase"/>
</dbReference>
<dbReference type="NCBIfam" id="NF000818">
    <property type="entry name" value="PRK00062.1"/>
    <property type="match status" value="1"/>
</dbReference>
<comment type="subcellular location">
    <subcellularLocation>
        <location evidence="8">Cytoplasm</location>
    </subcellularLocation>
</comment>
<evidence type="ECO:0000256" key="8">
    <source>
        <dbReference type="HAMAP-Rule" id="MF_00375"/>
    </source>
</evidence>
<dbReference type="NCBIfam" id="TIGR00713">
    <property type="entry name" value="hemL"/>
    <property type="match status" value="1"/>
</dbReference>
<dbReference type="InterPro" id="IPR015421">
    <property type="entry name" value="PyrdxlP-dep_Trfase_major"/>
</dbReference>
<organism evidence="9 10">
    <name type="scientific">Clostridium fallax</name>
    <dbReference type="NCBI Taxonomy" id="1533"/>
    <lineage>
        <taxon>Bacteria</taxon>
        <taxon>Bacillati</taxon>
        <taxon>Bacillota</taxon>
        <taxon>Clostridia</taxon>
        <taxon>Eubacteriales</taxon>
        <taxon>Clostridiaceae</taxon>
        <taxon>Clostridium</taxon>
    </lineage>
</organism>
<dbReference type="Gene3D" id="3.90.1150.10">
    <property type="entry name" value="Aspartate Aminotransferase, domain 1"/>
    <property type="match status" value="1"/>
</dbReference>
<feature type="modified residue" description="N6-(pyridoxal phosphate)lysine" evidence="8">
    <location>
        <position position="263"/>
    </location>
</feature>
<keyword evidence="7 8" id="KW-0627">Porphyrin biosynthesis</keyword>
<keyword evidence="5 8" id="KW-0663">Pyridoxal phosphate</keyword>
<evidence type="ECO:0000313" key="9">
    <source>
        <dbReference type="EMBL" id="SHE73579.1"/>
    </source>
</evidence>
<dbReference type="GO" id="GO:0030170">
    <property type="term" value="F:pyridoxal phosphate binding"/>
    <property type="evidence" value="ECO:0007669"/>
    <property type="project" value="InterPro"/>
</dbReference>
<proteinExistence type="inferred from homology"/>
<dbReference type="GO" id="GO:0042286">
    <property type="term" value="F:glutamate-1-semialdehyde 2,1-aminomutase activity"/>
    <property type="evidence" value="ECO:0007669"/>
    <property type="project" value="UniProtKB-UniRule"/>
</dbReference>
<dbReference type="InterPro" id="IPR005814">
    <property type="entry name" value="Aminotrans_3"/>
</dbReference>
<dbReference type="STRING" id="1533.SAMN05443638_10968"/>
<dbReference type="EC" id="5.4.3.8" evidence="8"/>
<evidence type="ECO:0000256" key="5">
    <source>
        <dbReference type="ARBA" id="ARBA00022898"/>
    </source>
</evidence>
<sequence>MLNSEVFKESSKFMPGGVNSPVRAYKGLDIDPPIIKEGKGAYIYDVEGNKYLDFVCAWGPMILGHCNKETVEAIKNEAEKALAFGAPTYEELELAKYICETVDIDMIRMVNSGTEATMSAVRLARGYTGKDKIVKMIGCYHGHYDGFLVAAGSGVLTTGIPGSKGVPEDHIKNTLLAKYNDIENIRELFKAEGENIAAVILEPIAGNMGVIKANKEWLKEIRTLCDKYGAVLIFDEVMCGFRVSYKGARGLYDVEPDLVTYAKIIGGGLPCGAYGGKKEIMERLAPIGDVYQAGTMSGNPLVVAAGLATLTKLNNNKDIYEKLEFLGKKLEDGVNKIKEERDFPIVVNRCGSMITVFFTDKKEINTYEDVMSCNVDNFNKYFKHMLKKGIHLPPSQFETMFLSASHNEEDIDKYLDALKELEL</sequence>
<name>A0A1M4VXA5_9CLOT</name>
<dbReference type="UniPathway" id="UPA00251">
    <property type="reaction ID" value="UER00317"/>
</dbReference>
<comment type="similarity">
    <text evidence="4 8">Belongs to the class-III pyridoxal-phosphate-dependent aminotransferase family. HemL subfamily.</text>
</comment>
<dbReference type="InterPro" id="IPR049704">
    <property type="entry name" value="Aminotrans_3_PPA_site"/>
</dbReference>
<dbReference type="HAMAP" id="MF_00375">
    <property type="entry name" value="HemL_aminotrans_3"/>
    <property type="match status" value="1"/>
</dbReference>
<dbReference type="EMBL" id="FQVM01000009">
    <property type="protein sequence ID" value="SHE73579.1"/>
    <property type="molecule type" value="Genomic_DNA"/>
</dbReference>
<dbReference type="CDD" id="cd00610">
    <property type="entry name" value="OAT_like"/>
    <property type="match status" value="1"/>
</dbReference>
<gene>
    <name evidence="8" type="primary">hemL</name>
    <name evidence="9" type="ORF">SAMN05443638_10968</name>
</gene>
<dbReference type="Gene3D" id="3.40.640.10">
    <property type="entry name" value="Type I PLP-dependent aspartate aminotransferase-like (Major domain)"/>
    <property type="match status" value="1"/>
</dbReference>
<dbReference type="GO" id="GO:0005737">
    <property type="term" value="C:cytoplasm"/>
    <property type="evidence" value="ECO:0007669"/>
    <property type="project" value="UniProtKB-SubCell"/>
</dbReference>
<dbReference type="Pfam" id="PF00202">
    <property type="entry name" value="Aminotran_3"/>
    <property type="match status" value="1"/>
</dbReference>
<dbReference type="SUPFAM" id="SSF53383">
    <property type="entry name" value="PLP-dependent transferases"/>
    <property type="match status" value="1"/>
</dbReference>
<comment type="subunit">
    <text evidence="8">Homodimer.</text>
</comment>
<protein>
    <recommendedName>
        <fullName evidence="8">Glutamate-1-semialdehyde 2,1-aminomutase</fullName>
        <shortName evidence="8">GSA</shortName>
        <ecNumber evidence="8">5.4.3.8</ecNumber>
    </recommendedName>
    <alternativeName>
        <fullName evidence="8">Glutamate-1-semialdehyde aminotransferase</fullName>
        <shortName evidence="8">GSA-AT</shortName>
    </alternativeName>
</protein>
<dbReference type="PANTHER" id="PTHR43713">
    <property type="entry name" value="GLUTAMATE-1-SEMIALDEHYDE 2,1-AMINOMUTASE"/>
    <property type="match status" value="1"/>
</dbReference>
<dbReference type="FunFam" id="3.40.640.10:FF:000021">
    <property type="entry name" value="Glutamate-1-semialdehyde 2,1-aminomutase"/>
    <property type="match status" value="1"/>
</dbReference>
<reference evidence="9 10" key="1">
    <citation type="submission" date="2016-11" db="EMBL/GenBank/DDBJ databases">
        <authorList>
            <person name="Jaros S."/>
            <person name="Januszkiewicz K."/>
            <person name="Wedrychowicz H."/>
        </authorList>
    </citation>
    <scope>NUCLEOTIDE SEQUENCE [LARGE SCALE GENOMIC DNA]</scope>
    <source>
        <strain evidence="9 10">DSM 2631</strain>
    </source>
</reference>
<dbReference type="OrthoDB" id="9807885at2"/>
<evidence type="ECO:0000256" key="1">
    <source>
        <dbReference type="ARBA" id="ARBA00001579"/>
    </source>
</evidence>
<evidence type="ECO:0000256" key="6">
    <source>
        <dbReference type="ARBA" id="ARBA00023235"/>
    </source>
</evidence>
<evidence type="ECO:0000256" key="7">
    <source>
        <dbReference type="ARBA" id="ARBA00023244"/>
    </source>
</evidence>
<evidence type="ECO:0000256" key="3">
    <source>
        <dbReference type="ARBA" id="ARBA00004819"/>
    </source>
</evidence>
<dbReference type="InterPro" id="IPR015422">
    <property type="entry name" value="PyrdxlP-dep_Trfase_small"/>
</dbReference>